<dbReference type="EMBL" id="FZLN01000001">
    <property type="protein sequence ID" value="SNQ28631.1"/>
    <property type="molecule type" value="Genomic_DNA"/>
</dbReference>
<accession>A0A217EDS4</accession>
<dbReference type="Pfam" id="PF01636">
    <property type="entry name" value="APH"/>
    <property type="match status" value="1"/>
</dbReference>
<dbReference type="PANTHER" id="PTHR21064">
    <property type="entry name" value="AMINOGLYCOSIDE PHOSPHOTRANSFERASE DOMAIN-CONTAINING PROTEIN-RELATED"/>
    <property type="match status" value="1"/>
</dbReference>
<evidence type="ECO:0000259" key="2">
    <source>
        <dbReference type="Pfam" id="PF01636"/>
    </source>
</evidence>
<dbReference type="Gene3D" id="3.90.1200.10">
    <property type="match status" value="1"/>
</dbReference>
<dbReference type="GO" id="GO:0019202">
    <property type="term" value="F:amino acid kinase activity"/>
    <property type="evidence" value="ECO:0007669"/>
    <property type="project" value="TreeGrafter"/>
</dbReference>
<dbReference type="PANTHER" id="PTHR21064:SF6">
    <property type="entry name" value="AMINOGLYCOSIDE PHOSPHOTRANSFERASE DOMAIN-CONTAINING PROTEIN"/>
    <property type="match status" value="1"/>
</dbReference>
<dbReference type="RefSeq" id="WP_088822667.1">
    <property type="nucleotide sequence ID" value="NZ_FZLN01000001.1"/>
</dbReference>
<protein>
    <submittedName>
        <fullName evidence="3">Ser/Thr protein kinase RdoA involved in Cpx stress response, MazF antagonist</fullName>
    </submittedName>
</protein>
<organism evidence="3 4">
    <name type="scientific">Acinetobacter apis</name>
    <dbReference type="NCBI Taxonomy" id="1229165"/>
    <lineage>
        <taxon>Bacteria</taxon>
        <taxon>Pseudomonadati</taxon>
        <taxon>Pseudomonadota</taxon>
        <taxon>Gammaproteobacteria</taxon>
        <taxon>Moraxellales</taxon>
        <taxon>Moraxellaceae</taxon>
        <taxon>Acinetobacter</taxon>
    </lineage>
</organism>
<dbReference type="InterPro" id="IPR050249">
    <property type="entry name" value="Pseudomonas-type_ThrB"/>
</dbReference>
<sequence>MDSEINRLILEMPTWLNAHYLIEATECEIIVPGVNLVFSALTASKTTYYIKVFNRERSWASLNLEAKLCNDLKSHAISAAAVLTNRSNDFVTVMTVQDQQHLVLVFEQAPGTQSTYLERDIQSAAYTLARLHQLPISHLLPCYDHQAKHAEIQRLLELNCGDVALQQHYLKLINLVKTQDFHHEMVLCHGDPRPRNIFIEHNVSKFIDFEYACISSPCMDVAIMLWNLQRWDKDGTDLTTSAAVFLNAYSQYSNRVFTLEEIAPDLLLHEIKKIAFLVQHGCLTPHIIPKILKDSAQVMKWLRLYLSNGVNSNV</sequence>
<keyword evidence="3" id="KW-0808">Transferase</keyword>
<reference evidence="4" key="1">
    <citation type="submission" date="2017-06" db="EMBL/GenBank/DDBJ databases">
        <authorList>
            <person name="Varghese N."/>
            <person name="Submissions S."/>
        </authorList>
    </citation>
    <scope>NUCLEOTIDE SEQUENCE [LARGE SCALE GENOMIC DNA]</scope>
    <source>
        <strain evidence="4">ANC 5114</strain>
    </source>
</reference>
<dbReference type="InterPro" id="IPR002575">
    <property type="entry name" value="Aminoglycoside_PTrfase"/>
</dbReference>
<feature type="domain" description="Aminoglycoside phosphotransferase" evidence="2">
    <location>
        <begin position="37"/>
        <end position="244"/>
    </location>
</feature>
<name>A0A217EDS4_9GAMM</name>
<evidence type="ECO:0000313" key="3">
    <source>
        <dbReference type="EMBL" id="SNQ28631.1"/>
    </source>
</evidence>
<keyword evidence="3" id="KW-0418">Kinase</keyword>
<gene>
    <name evidence="3" type="ORF">SAMN05444584_0555</name>
</gene>
<evidence type="ECO:0000313" key="4">
    <source>
        <dbReference type="Proteomes" id="UP000243463"/>
    </source>
</evidence>
<dbReference type="InterPro" id="IPR011009">
    <property type="entry name" value="Kinase-like_dom_sf"/>
</dbReference>
<proteinExistence type="inferred from homology"/>
<evidence type="ECO:0000256" key="1">
    <source>
        <dbReference type="ARBA" id="ARBA00038240"/>
    </source>
</evidence>
<comment type="similarity">
    <text evidence="1">Belongs to the pseudomonas-type ThrB family.</text>
</comment>
<dbReference type="OrthoDB" id="241498at2"/>
<dbReference type="Proteomes" id="UP000243463">
    <property type="component" value="Unassembled WGS sequence"/>
</dbReference>
<dbReference type="SUPFAM" id="SSF56112">
    <property type="entry name" value="Protein kinase-like (PK-like)"/>
    <property type="match status" value="1"/>
</dbReference>
<keyword evidence="4" id="KW-1185">Reference proteome</keyword>
<dbReference type="AlphaFoldDB" id="A0A217EDS4"/>